<keyword evidence="1" id="KW-0732">Signal</keyword>
<accession>A0ABU9KVY1</accession>
<dbReference type="SMART" id="SM00228">
    <property type="entry name" value="PDZ"/>
    <property type="match status" value="1"/>
</dbReference>
<comment type="caution">
    <text evidence="3">The sequence shown here is derived from an EMBL/GenBank/DDBJ whole genome shotgun (WGS) entry which is preliminary data.</text>
</comment>
<dbReference type="RefSeq" id="WP_342157879.1">
    <property type="nucleotide sequence ID" value="NZ_JBCDNA010000001.1"/>
</dbReference>
<dbReference type="Gene3D" id="2.30.42.10">
    <property type="match status" value="1"/>
</dbReference>
<dbReference type="EMBL" id="JBCDNA010000001">
    <property type="protein sequence ID" value="MEL4454351.1"/>
    <property type="molecule type" value="Genomic_DNA"/>
</dbReference>
<dbReference type="InterPro" id="IPR021109">
    <property type="entry name" value="Peptidase_aspartic_dom_sf"/>
</dbReference>
<feature type="domain" description="PDZ" evidence="2">
    <location>
        <begin position="342"/>
        <end position="413"/>
    </location>
</feature>
<dbReference type="InterPro" id="IPR041489">
    <property type="entry name" value="PDZ_6"/>
</dbReference>
<evidence type="ECO:0000256" key="1">
    <source>
        <dbReference type="SAM" id="SignalP"/>
    </source>
</evidence>
<keyword evidence="4" id="KW-1185">Reference proteome</keyword>
<name>A0ABU9KVY1_9FLAO</name>
<dbReference type="Pfam" id="PF17820">
    <property type="entry name" value="PDZ_6"/>
    <property type="match status" value="1"/>
</dbReference>
<evidence type="ECO:0000313" key="3">
    <source>
        <dbReference type="EMBL" id="MEL4454351.1"/>
    </source>
</evidence>
<protein>
    <submittedName>
        <fullName evidence="3">PDZ domain-containing protein</fullName>
    </submittedName>
</protein>
<sequence length="442" mass="50270">MRLKKIILFLLIFNMALSSVAQSDFSFSDSKKESVNASFSLVNNMIVISAEVNGKRLSFLLDTGIKTTMLFNLKVVDSVELRNIEVIKLRGLGEGNSINAMKSHGNYFKFNDIINPDMSLYIITDDLFDLSAKMGIDIHGIIGGDLFANFIVKINYASEKLTFYRPDSYNPTECRGCETFPLDFYNRKPFIDATVENHLGKEVKVKLLIDSGGGDSLWLFPYSNPDLLVGENYFEDFLGKGLNGNIMGKRSRIKRFKLGSFEFENAAVSYPDSTSMLTMHANKDRNGTLGAEILKRFQVIMDYPNSKITLKKGKKYFKDPFLYNKSGIEIIYGGEMLVKENRARLVPSDNKETTTITDIFYSYGLTYKPSYKISMIRKESPAHYAGLIEGDILLEVNGKPAYNMKMDEIIYLLSQKENKKIKLLVDRNGEHLRYDFQLRSLL</sequence>
<gene>
    <name evidence="3" type="ORF">AABB81_00475</name>
</gene>
<dbReference type="InterPro" id="IPR001478">
    <property type="entry name" value="PDZ"/>
</dbReference>
<proteinExistence type="predicted"/>
<dbReference type="Gene3D" id="2.40.70.10">
    <property type="entry name" value="Acid Proteases"/>
    <property type="match status" value="2"/>
</dbReference>
<dbReference type="InterPro" id="IPR036034">
    <property type="entry name" value="PDZ_sf"/>
</dbReference>
<dbReference type="Pfam" id="PF13650">
    <property type="entry name" value="Asp_protease_2"/>
    <property type="match status" value="1"/>
</dbReference>
<dbReference type="PROSITE" id="PS50106">
    <property type="entry name" value="PDZ"/>
    <property type="match status" value="1"/>
</dbReference>
<dbReference type="SUPFAM" id="SSF50156">
    <property type="entry name" value="PDZ domain-like"/>
    <property type="match status" value="1"/>
</dbReference>
<evidence type="ECO:0000259" key="2">
    <source>
        <dbReference type="PROSITE" id="PS50106"/>
    </source>
</evidence>
<feature type="chain" id="PRO_5046867602" evidence="1">
    <location>
        <begin position="22"/>
        <end position="442"/>
    </location>
</feature>
<organism evidence="3 4">
    <name type="scientific">Lutimonas vermicola</name>
    <dbReference type="NCBI Taxonomy" id="414288"/>
    <lineage>
        <taxon>Bacteria</taxon>
        <taxon>Pseudomonadati</taxon>
        <taxon>Bacteroidota</taxon>
        <taxon>Flavobacteriia</taxon>
        <taxon>Flavobacteriales</taxon>
        <taxon>Flavobacteriaceae</taxon>
        <taxon>Lutimonas</taxon>
    </lineage>
</organism>
<reference evidence="3 4" key="1">
    <citation type="submission" date="2024-04" db="EMBL/GenBank/DDBJ databases">
        <title>whole genome sequencing of Lutimonas vermicola strain IMCC1616.</title>
        <authorList>
            <person name="Bae S.S."/>
        </authorList>
    </citation>
    <scope>NUCLEOTIDE SEQUENCE [LARGE SCALE GENOMIC DNA]</scope>
    <source>
        <strain evidence="3 4">IMCC1616</strain>
    </source>
</reference>
<evidence type="ECO:0000313" key="4">
    <source>
        <dbReference type="Proteomes" id="UP001474120"/>
    </source>
</evidence>
<dbReference type="Proteomes" id="UP001474120">
    <property type="component" value="Unassembled WGS sequence"/>
</dbReference>
<feature type="signal peptide" evidence="1">
    <location>
        <begin position="1"/>
        <end position="21"/>
    </location>
</feature>